<dbReference type="OrthoDB" id="9798929at2"/>
<evidence type="ECO:0000256" key="1">
    <source>
        <dbReference type="ARBA" id="ARBA00022747"/>
    </source>
</evidence>
<evidence type="ECO:0000313" key="4">
    <source>
        <dbReference type="Proteomes" id="UP000265964"/>
    </source>
</evidence>
<comment type="caution">
    <text evidence="3">The sequence shown here is derived from an EMBL/GenBank/DDBJ whole genome shotgun (WGS) entry which is preliminary data.</text>
</comment>
<evidence type="ECO:0000256" key="2">
    <source>
        <dbReference type="ARBA" id="ARBA00023125"/>
    </source>
</evidence>
<dbReference type="AlphaFoldDB" id="A0A3A1Y1D9"/>
<keyword evidence="2" id="KW-0238">DNA-binding</keyword>
<proteinExistence type="predicted"/>
<dbReference type="RefSeq" id="WP_119535336.1">
    <property type="nucleotide sequence ID" value="NZ_NRJF01000296.1"/>
</dbReference>
<dbReference type="InterPro" id="IPR044946">
    <property type="entry name" value="Restrct_endonuc_typeI_TRD_sf"/>
</dbReference>
<organism evidence="3 4">
    <name type="scientific">Psittacicella gerlachiana</name>
    <dbReference type="NCBI Taxonomy" id="2028574"/>
    <lineage>
        <taxon>Bacteria</taxon>
        <taxon>Pseudomonadati</taxon>
        <taxon>Pseudomonadota</taxon>
        <taxon>Gammaproteobacteria</taxon>
        <taxon>Pasteurellales</taxon>
        <taxon>Psittacicellaceae</taxon>
        <taxon>Psittacicella</taxon>
    </lineage>
</organism>
<dbReference type="SUPFAM" id="SSF116734">
    <property type="entry name" value="DNA methylase specificity domain"/>
    <property type="match status" value="1"/>
</dbReference>
<dbReference type="EMBL" id="NRJF01000296">
    <property type="protein sequence ID" value="RIY31271.1"/>
    <property type="molecule type" value="Genomic_DNA"/>
</dbReference>
<dbReference type="GO" id="GO:0003677">
    <property type="term" value="F:DNA binding"/>
    <property type="evidence" value="ECO:0007669"/>
    <property type="project" value="UniProtKB-KW"/>
</dbReference>
<name>A0A3A1Y1D9_9GAMM</name>
<evidence type="ECO:0000313" key="3">
    <source>
        <dbReference type="EMBL" id="RIY31271.1"/>
    </source>
</evidence>
<keyword evidence="4" id="KW-1185">Reference proteome</keyword>
<evidence type="ECO:0008006" key="5">
    <source>
        <dbReference type="Google" id="ProtNLM"/>
    </source>
</evidence>
<gene>
    <name evidence="3" type="ORF">CKF59_07760</name>
</gene>
<sequence>MNFATPNGRYKFFSCGEEDLKCDEYAYDTNAVIIPVNGNIKVKHYSGKFNVYHCVYVLGVNDSIRYLKAAIYCAANDMLDYFKMIQSGSVMKFMKKTELDKLYILRFKNDHILYSKLNTLLDQIELNNKEIDSLSKLKQDIMQLIFSRSIKLN</sequence>
<dbReference type="GO" id="GO:0009307">
    <property type="term" value="P:DNA restriction-modification system"/>
    <property type="evidence" value="ECO:0007669"/>
    <property type="project" value="UniProtKB-KW"/>
</dbReference>
<accession>A0A3A1Y1D9</accession>
<dbReference type="Proteomes" id="UP000265964">
    <property type="component" value="Unassembled WGS sequence"/>
</dbReference>
<dbReference type="Gene3D" id="3.90.220.20">
    <property type="entry name" value="DNA methylase specificity domains"/>
    <property type="match status" value="1"/>
</dbReference>
<reference evidence="3 4" key="1">
    <citation type="submission" date="2017-08" db="EMBL/GenBank/DDBJ databases">
        <title>Reclassification of Bisgaard taxon 37 and 44.</title>
        <authorList>
            <person name="Christensen H."/>
        </authorList>
    </citation>
    <scope>NUCLEOTIDE SEQUENCE [LARGE SCALE GENOMIC DNA]</scope>
    <source>
        <strain evidence="3 4">EEAB3T1</strain>
    </source>
</reference>
<keyword evidence="1" id="KW-0680">Restriction system</keyword>
<protein>
    <recommendedName>
        <fullName evidence="5">Type I restriction modification DNA specificity domain-containing protein</fullName>
    </recommendedName>
</protein>